<feature type="transmembrane region" description="Helical" evidence="1">
    <location>
        <begin position="27"/>
        <end position="49"/>
    </location>
</feature>
<keyword evidence="1" id="KW-0812">Transmembrane</keyword>
<organism evidence="2 3">
    <name type="scientific">Coilia grayii</name>
    <name type="common">Gray's grenadier anchovy</name>
    <dbReference type="NCBI Taxonomy" id="363190"/>
    <lineage>
        <taxon>Eukaryota</taxon>
        <taxon>Metazoa</taxon>
        <taxon>Chordata</taxon>
        <taxon>Craniata</taxon>
        <taxon>Vertebrata</taxon>
        <taxon>Euteleostomi</taxon>
        <taxon>Actinopterygii</taxon>
        <taxon>Neopterygii</taxon>
        <taxon>Teleostei</taxon>
        <taxon>Clupei</taxon>
        <taxon>Clupeiformes</taxon>
        <taxon>Clupeoidei</taxon>
        <taxon>Engraulidae</taxon>
        <taxon>Coilinae</taxon>
        <taxon>Coilia</taxon>
    </lineage>
</organism>
<gene>
    <name evidence="2" type="ORF">ACEWY4_016464</name>
</gene>
<dbReference type="Gene3D" id="2.10.60.10">
    <property type="entry name" value="CD59"/>
    <property type="match status" value="1"/>
</dbReference>
<comment type="caution">
    <text evidence="2">The sequence shown here is derived from an EMBL/GenBank/DDBJ whole genome shotgun (WGS) entry which is preliminary data.</text>
</comment>
<accession>A0ABD1JN47</accession>
<keyword evidence="3" id="KW-1185">Reference proteome</keyword>
<evidence type="ECO:0000256" key="1">
    <source>
        <dbReference type="SAM" id="Phobius"/>
    </source>
</evidence>
<evidence type="ECO:0000313" key="2">
    <source>
        <dbReference type="EMBL" id="KAL2087636.1"/>
    </source>
</evidence>
<sequence>MTGLRDIRLVVFVEAIRKTTDDTKRGLFLISPLVNMHALFACAFLVLSLSSGEALKCNFCVSKSDSCVPSTQTCPPYLNACASVLFISPPLGITRSCMSMSTCQTYQQMPNVAAICCSSDLCN</sequence>
<keyword evidence="1" id="KW-0472">Membrane</keyword>
<name>A0ABD1JN47_9TELE</name>
<keyword evidence="1" id="KW-1133">Transmembrane helix</keyword>
<dbReference type="Proteomes" id="UP001591681">
    <property type="component" value="Unassembled WGS sequence"/>
</dbReference>
<dbReference type="SUPFAM" id="SSF57302">
    <property type="entry name" value="Snake toxin-like"/>
    <property type="match status" value="1"/>
</dbReference>
<evidence type="ECO:0000313" key="3">
    <source>
        <dbReference type="Proteomes" id="UP001591681"/>
    </source>
</evidence>
<reference evidence="2 3" key="1">
    <citation type="submission" date="2024-09" db="EMBL/GenBank/DDBJ databases">
        <title>A chromosome-level genome assembly of Gray's grenadier anchovy, Coilia grayii.</title>
        <authorList>
            <person name="Fu Z."/>
        </authorList>
    </citation>
    <scope>NUCLEOTIDE SEQUENCE [LARGE SCALE GENOMIC DNA]</scope>
    <source>
        <strain evidence="2">G4</strain>
        <tissue evidence="2">Muscle</tissue>
    </source>
</reference>
<dbReference type="InterPro" id="IPR045860">
    <property type="entry name" value="Snake_toxin-like_sf"/>
</dbReference>
<dbReference type="EMBL" id="JBHFQA010000014">
    <property type="protein sequence ID" value="KAL2087636.1"/>
    <property type="molecule type" value="Genomic_DNA"/>
</dbReference>
<dbReference type="AlphaFoldDB" id="A0ABD1JN47"/>
<proteinExistence type="predicted"/>
<protein>
    <submittedName>
        <fullName evidence="2">Uncharacterized protein</fullName>
    </submittedName>
</protein>